<dbReference type="InterPro" id="IPR001214">
    <property type="entry name" value="SET_dom"/>
</dbReference>
<dbReference type="InParanoid" id="G7DY54"/>
<dbReference type="HOGENOM" id="CLU_017135_2_0_1"/>
<keyword evidence="3" id="KW-1185">Reference proteome</keyword>
<evidence type="ECO:0000313" key="2">
    <source>
        <dbReference type="EMBL" id="GAA95514.1"/>
    </source>
</evidence>
<reference evidence="2 3" key="1">
    <citation type="journal article" date="2011" name="J. Gen. Appl. Microbiol.">
        <title>Draft genome sequencing of the enigmatic basidiomycete Mixia osmundae.</title>
        <authorList>
            <person name="Nishida H."/>
            <person name="Nagatsuka Y."/>
            <person name="Sugiyama J."/>
        </authorList>
    </citation>
    <scope>NUCLEOTIDE SEQUENCE [LARGE SCALE GENOMIC DNA]</scope>
    <source>
        <strain evidence="3">CBS 9802 / IAM 14324 / JCM 22182 / KY 12970</strain>
    </source>
</reference>
<dbReference type="Proteomes" id="UP000009131">
    <property type="component" value="Unassembled WGS sequence"/>
</dbReference>
<dbReference type="OrthoDB" id="441812at2759"/>
<protein>
    <recommendedName>
        <fullName evidence="1">SET domain-containing protein</fullName>
    </recommendedName>
</protein>
<name>G7DY54_MIXOS</name>
<accession>G7DY54</accession>
<dbReference type="RefSeq" id="XP_014569699.1">
    <property type="nucleotide sequence ID" value="XM_014714213.1"/>
</dbReference>
<dbReference type="EMBL" id="BABT02000062">
    <property type="protein sequence ID" value="GAA95514.1"/>
    <property type="molecule type" value="Genomic_DNA"/>
</dbReference>
<dbReference type="CDD" id="cd10527">
    <property type="entry name" value="SET_LSMT"/>
    <property type="match status" value="1"/>
</dbReference>
<dbReference type="GO" id="GO:0016279">
    <property type="term" value="F:protein-lysine N-methyltransferase activity"/>
    <property type="evidence" value="ECO:0007669"/>
    <property type="project" value="TreeGrafter"/>
</dbReference>
<comment type="caution">
    <text evidence="2">The sequence shown here is derived from an EMBL/GenBank/DDBJ whole genome shotgun (WGS) entry which is preliminary data.</text>
</comment>
<organism evidence="2 3">
    <name type="scientific">Mixia osmundae (strain CBS 9802 / IAM 14324 / JCM 22182 / KY 12970)</name>
    <dbReference type="NCBI Taxonomy" id="764103"/>
    <lineage>
        <taxon>Eukaryota</taxon>
        <taxon>Fungi</taxon>
        <taxon>Dikarya</taxon>
        <taxon>Basidiomycota</taxon>
        <taxon>Pucciniomycotina</taxon>
        <taxon>Mixiomycetes</taxon>
        <taxon>Mixiales</taxon>
        <taxon>Mixiaceae</taxon>
        <taxon>Mixia</taxon>
    </lineage>
</organism>
<dbReference type="PANTHER" id="PTHR13271:SF34">
    <property type="entry name" value="N-LYSINE METHYLTRANSFERASE SETD6"/>
    <property type="match status" value="1"/>
</dbReference>
<evidence type="ECO:0000313" key="3">
    <source>
        <dbReference type="Proteomes" id="UP000009131"/>
    </source>
</evidence>
<dbReference type="GO" id="GO:0005634">
    <property type="term" value="C:nucleus"/>
    <property type="evidence" value="ECO:0007669"/>
    <property type="project" value="TreeGrafter"/>
</dbReference>
<dbReference type="PROSITE" id="PS50280">
    <property type="entry name" value="SET"/>
    <property type="match status" value="1"/>
</dbReference>
<dbReference type="AlphaFoldDB" id="G7DY54"/>
<dbReference type="OMA" id="HEEQCHE"/>
<gene>
    <name evidence="2" type="primary">Mo02169</name>
    <name evidence="2" type="ORF">E5Q_02169</name>
</gene>
<dbReference type="Gene3D" id="3.90.1410.10">
    <property type="entry name" value="set domain protein methyltransferase, domain 1"/>
    <property type="match status" value="1"/>
</dbReference>
<proteinExistence type="predicted"/>
<sequence>MSGELLAWLRTAGVKVDDRLALRSDETGLTVFASHAIALHDILVTIPKSCVLSRRTSSLSSTPVKLEQSSESHQAAVTLALHLLHEQCMAEQSRFHGYLQSMPKDAVPLATFEPNEWSQGTDVEHHLHERSLSLEQLDTLFRDQILPILRDASLTIRPTCKLFRRAYSLVASRAFHIDQYHGLAMVPMADVFNHSAESQVVMQSDHIVCLQCGALFECEHDELPTDPDVISQDHATDTVDMIATSPIAAGQEIFNSYAPRLSNAQLYVGYGFTLDINPHDRVTWPTPRNLLPDEASSSRALALWRSVQTAEIQSAVAGLDLVHDEDTSALFLDSDARMSASLWLLLACHAQTADQTSSQDLSLLSREPGRLASICDKVYQARLASMHNGGLSVEQLLALPEAQITHHAFQIALNERLLLQAWHAEWGTQRHTDGCTE</sequence>
<dbReference type="PANTHER" id="PTHR13271">
    <property type="entry name" value="UNCHARACTERIZED PUTATIVE METHYLTRANSFERASE"/>
    <property type="match status" value="1"/>
</dbReference>
<dbReference type="Pfam" id="PF00856">
    <property type="entry name" value="SET"/>
    <property type="match status" value="1"/>
</dbReference>
<feature type="domain" description="SET" evidence="1">
    <location>
        <begin position="18"/>
        <end position="258"/>
    </location>
</feature>
<dbReference type="eggNOG" id="KOG1337">
    <property type="taxonomic scope" value="Eukaryota"/>
</dbReference>
<dbReference type="STRING" id="764103.G7DY54"/>
<dbReference type="InterPro" id="IPR050600">
    <property type="entry name" value="SETD3_SETD6_MTase"/>
</dbReference>
<dbReference type="InterPro" id="IPR046341">
    <property type="entry name" value="SET_dom_sf"/>
</dbReference>
<evidence type="ECO:0000259" key="1">
    <source>
        <dbReference type="PROSITE" id="PS50280"/>
    </source>
</evidence>
<dbReference type="SUPFAM" id="SSF82199">
    <property type="entry name" value="SET domain"/>
    <property type="match status" value="1"/>
</dbReference>
<reference evidence="2 3" key="2">
    <citation type="journal article" date="2012" name="Open Biol.">
        <title>Characteristics of nucleosomes and linker DNA regions on the genome of the basidiomycete Mixia osmundae revealed by mono- and dinucleosome mapping.</title>
        <authorList>
            <person name="Nishida H."/>
            <person name="Kondo S."/>
            <person name="Matsumoto T."/>
            <person name="Suzuki Y."/>
            <person name="Yoshikawa H."/>
            <person name="Taylor T.D."/>
            <person name="Sugiyama J."/>
        </authorList>
    </citation>
    <scope>NUCLEOTIDE SEQUENCE [LARGE SCALE GENOMIC DNA]</scope>
    <source>
        <strain evidence="3">CBS 9802 / IAM 14324 / JCM 22182 / KY 12970</strain>
    </source>
</reference>